<dbReference type="EMBL" id="JAAIUW010000008">
    <property type="protein sequence ID" value="KAF7821101.1"/>
    <property type="molecule type" value="Genomic_DNA"/>
</dbReference>
<evidence type="ECO:0000313" key="2">
    <source>
        <dbReference type="EMBL" id="KAF7821101.1"/>
    </source>
</evidence>
<reference evidence="2" key="1">
    <citation type="submission" date="2020-09" db="EMBL/GenBank/DDBJ databases">
        <title>Genome-Enabled Discovery of Anthraquinone Biosynthesis in Senna tora.</title>
        <authorList>
            <person name="Kang S.-H."/>
            <person name="Pandey R.P."/>
            <person name="Lee C.-M."/>
            <person name="Sim J.-S."/>
            <person name="Jeong J.-T."/>
            <person name="Choi B.-S."/>
            <person name="Jung M."/>
            <person name="Ginzburg D."/>
            <person name="Zhao K."/>
            <person name="Won S.Y."/>
            <person name="Oh T.-J."/>
            <person name="Yu Y."/>
            <person name="Kim N.-H."/>
            <person name="Lee O.R."/>
            <person name="Lee T.-H."/>
            <person name="Bashyal P."/>
            <person name="Kim T.-S."/>
            <person name="Lee W.-H."/>
            <person name="Kawkins C."/>
            <person name="Kim C.-K."/>
            <person name="Kim J.S."/>
            <person name="Ahn B.O."/>
            <person name="Rhee S.Y."/>
            <person name="Sohng J.K."/>
        </authorList>
    </citation>
    <scope>NUCLEOTIDE SEQUENCE</scope>
    <source>
        <tissue evidence="2">Leaf</tissue>
    </source>
</reference>
<feature type="compositionally biased region" description="Polar residues" evidence="1">
    <location>
        <begin position="105"/>
        <end position="116"/>
    </location>
</feature>
<feature type="region of interest" description="Disordered" evidence="1">
    <location>
        <begin position="105"/>
        <end position="153"/>
    </location>
</feature>
<gene>
    <name evidence="2" type="ORF">G2W53_026556</name>
</gene>
<evidence type="ECO:0000256" key="1">
    <source>
        <dbReference type="SAM" id="MobiDB-lite"/>
    </source>
</evidence>
<accession>A0A834TH75</accession>
<feature type="compositionally biased region" description="Polar residues" evidence="1">
    <location>
        <begin position="124"/>
        <end position="143"/>
    </location>
</feature>
<dbReference type="AlphaFoldDB" id="A0A834TH75"/>
<protein>
    <submittedName>
        <fullName evidence="2">Uncharacterized protein</fullName>
    </submittedName>
</protein>
<keyword evidence="3" id="KW-1185">Reference proteome</keyword>
<name>A0A834TH75_9FABA</name>
<proteinExistence type="predicted"/>
<organism evidence="2 3">
    <name type="scientific">Senna tora</name>
    <dbReference type="NCBI Taxonomy" id="362788"/>
    <lineage>
        <taxon>Eukaryota</taxon>
        <taxon>Viridiplantae</taxon>
        <taxon>Streptophyta</taxon>
        <taxon>Embryophyta</taxon>
        <taxon>Tracheophyta</taxon>
        <taxon>Spermatophyta</taxon>
        <taxon>Magnoliopsida</taxon>
        <taxon>eudicotyledons</taxon>
        <taxon>Gunneridae</taxon>
        <taxon>Pentapetalae</taxon>
        <taxon>rosids</taxon>
        <taxon>fabids</taxon>
        <taxon>Fabales</taxon>
        <taxon>Fabaceae</taxon>
        <taxon>Caesalpinioideae</taxon>
        <taxon>Cassia clade</taxon>
        <taxon>Senna</taxon>
    </lineage>
</organism>
<evidence type="ECO:0000313" key="3">
    <source>
        <dbReference type="Proteomes" id="UP000634136"/>
    </source>
</evidence>
<dbReference type="Proteomes" id="UP000634136">
    <property type="component" value="Unassembled WGS sequence"/>
</dbReference>
<comment type="caution">
    <text evidence="2">The sequence shown here is derived from an EMBL/GenBank/DDBJ whole genome shotgun (WGS) entry which is preliminary data.</text>
</comment>
<sequence length="166" mass="18479">MEGGGGPPFPFGQHQYENPSVEIPATQNQDVDATNTSINEEQPAPHAVVREPIHYITLANLNRIMRKYIVALKTVNPQIDDLGIEQMIDFEFARWFNEYHLISQPSSSASTGQPQQPVEELQHEVSTNPSQQQGTTNSTSVDSSAIIPRQRDPIDGKLWIQPCGQC</sequence>